<organism evidence="7 8">
    <name type="scientific">Cerrena zonata</name>
    <dbReference type="NCBI Taxonomy" id="2478898"/>
    <lineage>
        <taxon>Eukaryota</taxon>
        <taxon>Fungi</taxon>
        <taxon>Dikarya</taxon>
        <taxon>Basidiomycota</taxon>
        <taxon>Agaricomycotina</taxon>
        <taxon>Agaricomycetes</taxon>
        <taxon>Polyporales</taxon>
        <taxon>Cerrenaceae</taxon>
        <taxon>Cerrena</taxon>
    </lineage>
</organism>
<feature type="transmembrane region" description="Helical" evidence="5">
    <location>
        <begin position="442"/>
        <end position="463"/>
    </location>
</feature>
<feature type="transmembrane region" description="Helical" evidence="5">
    <location>
        <begin position="509"/>
        <end position="531"/>
    </location>
</feature>
<evidence type="ECO:0000259" key="6">
    <source>
        <dbReference type="PROSITE" id="PS50850"/>
    </source>
</evidence>
<feature type="transmembrane region" description="Helical" evidence="5">
    <location>
        <begin position="475"/>
        <end position="497"/>
    </location>
</feature>
<dbReference type="GO" id="GO:0005886">
    <property type="term" value="C:plasma membrane"/>
    <property type="evidence" value="ECO:0007669"/>
    <property type="project" value="TreeGrafter"/>
</dbReference>
<feature type="transmembrane region" description="Helical" evidence="5">
    <location>
        <begin position="142"/>
        <end position="162"/>
    </location>
</feature>
<feature type="transmembrane region" description="Helical" evidence="5">
    <location>
        <begin position="258"/>
        <end position="278"/>
    </location>
</feature>
<feature type="transmembrane region" description="Helical" evidence="5">
    <location>
        <begin position="169"/>
        <end position="189"/>
    </location>
</feature>
<name>A0AAW0GLV7_9APHY</name>
<evidence type="ECO:0000313" key="7">
    <source>
        <dbReference type="EMBL" id="KAK7692075.1"/>
    </source>
</evidence>
<proteinExistence type="predicted"/>
<evidence type="ECO:0000256" key="1">
    <source>
        <dbReference type="ARBA" id="ARBA00004141"/>
    </source>
</evidence>
<dbReference type="InterPro" id="IPR011701">
    <property type="entry name" value="MFS"/>
</dbReference>
<dbReference type="EMBL" id="JASBNA010000005">
    <property type="protein sequence ID" value="KAK7692075.1"/>
    <property type="molecule type" value="Genomic_DNA"/>
</dbReference>
<dbReference type="CDD" id="cd17323">
    <property type="entry name" value="MFS_Tpo1_MDR_like"/>
    <property type="match status" value="1"/>
</dbReference>
<dbReference type="InterPro" id="IPR036259">
    <property type="entry name" value="MFS_trans_sf"/>
</dbReference>
<dbReference type="PROSITE" id="PS50850">
    <property type="entry name" value="MFS"/>
    <property type="match status" value="1"/>
</dbReference>
<gene>
    <name evidence="7" type="ORF">QCA50_005481</name>
</gene>
<dbReference type="AlphaFoldDB" id="A0AAW0GLV7"/>
<feature type="transmembrane region" description="Helical" evidence="5">
    <location>
        <begin position="417"/>
        <end position="436"/>
    </location>
</feature>
<dbReference type="SUPFAM" id="SSF103473">
    <property type="entry name" value="MFS general substrate transporter"/>
    <property type="match status" value="1"/>
</dbReference>
<keyword evidence="3 5" id="KW-1133">Transmembrane helix</keyword>
<dbReference type="Gene3D" id="1.20.1250.20">
    <property type="entry name" value="MFS general substrate transporter like domains"/>
    <property type="match status" value="1"/>
</dbReference>
<comment type="caution">
    <text evidence="7">The sequence shown here is derived from an EMBL/GenBank/DDBJ whole genome shotgun (WGS) entry which is preliminary data.</text>
</comment>
<feature type="transmembrane region" description="Helical" evidence="5">
    <location>
        <begin position="195"/>
        <end position="217"/>
    </location>
</feature>
<feature type="transmembrane region" description="Helical" evidence="5">
    <location>
        <begin position="375"/>
        <end position="396"/>
    </location>
</feature>
<evidence type="ECO:0000313" key="8">
    <source>
        <dbReference type="Proteomes" id="UP001385951"/>
    </source>
</evidence>
<dbReference type="GO" id="GO:0022857">
    <property type="term" value="F:transmembrane transporter activity"/>
    <property type="evidence" value="ECO:0007669"/>
    <property type="project" value="InterPro"/>
</dbReference>
<reference evidence="7 8" key="1">
    <citation type="submission" date="2022-09" db="EMBL/GenBank/DDBJ databases">
        <authorList>
            <person name="Palmer J.M."/>
        </authorList>
    </citation>
    <scope>NUCLEOTIDE SEQUENCE [LARGE SCALE GENOMIC DNA]</scope>
    <source>
        <strain evidence="7 8">DSM 7382</strain>
    </source>
</reference>
<dbReference type="PANTHER" id="PTHR23502">
    <property type="entry name" value="MAJOR FACILITATOR SUPERFAMILY"/>
    <property type="match status" value="1"/>
</dbReference>
<sequence>MAEDNSVYNPSVIEINPLTRPSTVSTTATRVVEPGRDDYVPPVPPIPRDFSTIALEKPQYSPHEGEGAIPDDAQEEEIENREEDWVHDPRNARNWPVGKKWTMVLIVSFYTLVPPLASSMMAPALPDIAEHLNITNPTLVSLTLSIFLVTFAIGPLILAPLSEIYGRTWVLHIANICSLGFNIGCGFVSTTGSLIGLRILAGFAGSAPIAIGGGTISDLFSERDRSSAMAIYSLGPLLGPAVGPIAGGYIAQSIGYKYIFVVIGGLSALSGALGIPLLRETYGPVIRLRIAKKSAGDPEKIAQKHPQLQAAHGPGTQMHLIWISVARPFVLLTRSMTCFLLSLYMALQYGFYYLMFATFPALFSDVYHFNTGAVGLAYIGLGVGFLLSTIFGGWFGDKVYQTLTLRNGGQGKPEYRLPALVVGSIFPPVGLFWYGWSAQAQLFWIMPIIGTSFFGFGMMATFLPIQLYLVDTFQFAASSLAAASVFRSMFGFAFPLFGEQMFAALGYGGGNSLLAGLAIVIGIPFPIWLYFKGEEMRMNSKYARHD</sequence>
<evidence type="ECO:0000256" key="2">
    <source>
        <dbReference type="ARBA" id="ARBA00022692"/>
    </source>
</evidence>
<protein>
    <recommendedName>
        <fullName evidence="6">Major facilitator superfamily (MFS) profile domain-containing protein</fullName>
    </recommendedName>
</protein>
<keyword evidence="2 5" id="KW-0812">Transmembrane</keyword>
<evidence type="ECO:0000256" key="3">
    <source>
        <dbReference type="ARBA" id="ARBA00022989"/>
    </source>
</evidence>
<dbReference type="PANTHER" id="PTHR23502:SF60">
    <property type="entry name" value="MAJOR FACILITATOR SUPERFAMILY (MFS) PROFILE DOMAIN-CONTAINING PROTEIN-RELATED"/>
    <property type="match status" value="1"/>
</dbReference>
<accession>A0AAW0GLV7</accession>
<keyword evidence="8" id="KW-1185">Reference proteome</keyword>
<dbReference type="InterPro" id="IPR020846">
    <property type="entry name" value="MFS_dom"/>
</dbReference>
<feature type="transmembrane region" description="Helical" evidence="5">
    <location>
        <begin position="337"/>
        <end position="363"/>
    </location>
</feature>
<dbReference type="Pfam" id="PF07690">
    <property type="entry name" value="MFS_1"/>
    <property type="match status" value="1"/>
</dbReference>
<feature type="transmembrane region" description="Helical" evidence="5">
    <location>
        <begin position="229"/>
        <end position="252"/>
    </location>
</feature>
<keyword evidence="4 5" id="KW-0472">Membrane</keyword>
<evidence type="ECO:0000256" key="4">
    <source>
        <dbReference type="ARBA" id="ARBA00023136"/>
    </source>
</evidence>
<dbReference type="FunFam" id="1.20.1250.20:FF:000011">
    <property type="entry name" value="MFS multidrug transporter, putative"/>
    <property type="match status" value="1"/>
</dbReference>
<evidence type="ECO:0000256" key="5">
    <source>
        <dbReference type="SAM" id="Phobius"/>
    </source>
</evidence>
<comment type="subcellular location">
    <subcellularLocation>
        <location evidence="1">Membrane</location>
        <topology evidence="1">Multi-pass membrane protein</topology>
    </subcellularLocation>
</comment>
<feature type="domain" description="Major facilitator superfamily (MFS) profile" evidence="6">
    <location>
        <begin position="103"/>
        <end position="534"/>
    </location>
</feature>
<dbReference type="Proteomes" id="UP001385951">
    <property type="component" value="Unassembled WGS sequence"/>
</dbReference>
<feature type="transmembrane region" description="Helical" evidence="5">
    <location>
        <begin position="101"/>
        <end position="122"/>
    </location>
</feature>